<dbReference type="RefSeq" id="WP_156220834.1">
    <property type="nucleotide sequence ID" value="NZ_WOFH01000015.1"/>
</dbReference>
<dbReference type="EMBL" id="WOFH01000015">
    <property type="protein sequence ID" value="MUN41663.1"/>
    <property type="molecule type" value="Genomic_DNA"/>
</dbReference>
<evidence type="ECO:0000313" key="3">
    <source>
        <dbReference type="Proteomes" id="UP000432015"/>
    </source>
</evidence>
<comment type="caution">
    <text evidence="2">The sequence shown here is derived from an EMBL/GenBank/DDBJ whole genome shotgun (WGS) entry which is preliminary data.</text>
</comment>
<dbReference type="PANTHER" id="PTHR36221">
    <property type="entry name" value="DUF742 DOMAIN-CONTAINING PROTEIN"/>
    <property type="match status" value="1"/>
</dbReference>
<accession>A0A7K1LBH1</accession>
<dbReference type="AlphaFoldDB" id="A0A7K1LBH1"/>
<dbReference type="Proteomes" id="UP000432015">
    <property type="component" value="Unassembled WGS sequence"/>
</dbReference>
<evidence type="ECO:0000313" key="2">
    <source>
        <dbReference type="EMBL" id="MUN41663.1"/>
    </source>
</evidence>
<dbReference type="PANTHER" id="PTHR36221:SF1">
    <property type="entry name" value="DUF742 DOMAIN-CONTAINING PROTEIN"/>
    <property type="match status" value="1"/>
</dbReference>
<protein>
    <submittedName>
        <fullName evidence="2">DUF742 domain-containing protein</fullName>
    </submittedName>
</protein>
<feature type="compositionally biased region" description="Low complexity" evidence="1">
    <location>
        <begin position="1"/>
        <end position="13"/>
    </location>
</feature>
<feature type="region of interest" description="Disordered" evidence="1">
    <location>
        <begin position="78"/>
        <end position="100"/>
    </location>
</feature>
<reference evidence="2 3" key="1">
    <citation type="submission" date="2019-11" db="EMBL/GenBank/DDBJ databases">
        <authorList>
            <person name="Cao P."/>
        </authorList>
    </citation>
    <scope>NUCLEOTIDE SEQUENCE [LARGE SCALE GENOMIC DNA]</scope>
    <source>
        <strain evidence="2 3">NEAU-AAG5</strain>
    </source>
</reference>
<dbReference type="Pfam" id="PF05331">
    <property type="entry name" value="DUF742"/>
    <property type="match status" value="1"/>
</dbReference>
<evidence type="ECO:0000256" key="1">
    <source>
        <dbReference type="SAM" id="MobiDB-lite"/>
    </source>
</evidence>
<gene>
    <name evidence="2" type="ORF">GNZ18_34500</name>
</gene>
<proteinExistence type="predicted"/>
<feature type="region of interest" description="Disordered" evidence="1">
    <location>
        <begin position="1"/>
        <end position="37"/>
    </location>
</feature>
<name>A0A7K1LBH1_9ACTN</name>
<feature type="compositionally biased region" description="Gly residues" evidence="1">
    <location>
        <begin position="85"/>
        <end position="100"/>
    </location>
</feature>
<keyword evidence="3" id="KW-1185">Reference proteome</keyword>
<sequence>MATDTPATPATPDVPGRDPRHPFGGTTPPAPRPPWDAPWASYPVEQVRPFALIGGRTRPRHPIQLITLLSANNPADQAADDTFGGAPGNAGGGAGRGAAGDAGGEVAAGVLVQGRVPEADLVVGLCRERPRSLAEIAARIGLPVQAAKIIVSDLLDAGALVVPPPLPEDRDRRQLLEALLTGLEAMSDVA</sequence>
<dbReference type="InterPro" id="IPR007995">
    <property type="entry name" value="DUF742"/>
</dbReference>
<organism evidence="2 3">
    <name type="scientific">Actinomadura litoris</name>
    <dbReference type="NCBI Taxonomy" id="2678616"/>
    <lineage>
        <taxon>Bacteria</taxon>
        <taxon>Bacillati</taxon>
        <taxon>Actinomycetota</taxon>
        <taxon>Actinomycetes</taxon>
        <taxon>Streptosporangiales</taxon>
        <taxon>Thermomonosporaceae</taxon>
        <taxon>Actinomadura</taxon>
    </lineage>
</organism>